<feature type="chain" id="PRO_5003247615" description="Tat pathway signal sequence domain protein" evidence="1">
    <location>
        <begin position="23"/>
        <end position="112"/>
    </location>
</feature>
<dbReference type="EMBL" id="AEWV01000031">
    <property type="protein sequence ID" value="EGC16799.1"/>
    <property type="molecule type" value="Genomic_DNA"/>
</dbReference>
<dbReference type="HOGENOM" id="CLU_2154970_0_0_4"/>
<dbReference type="AlphaFoldDB" id="F0F0V7"/>
<reference evidence="2 3" key="1">
    <citation type="submission" date="2011-01" db="EMBL/GenBank/DDBJ databases">
        <authorList>
            <person name="Muzny D."/>
            <person name="Qin X."/>
            <person name="Deng J."/>
            <person name="Jiang H."/>
            <person name="Liu Y."/>
            <person name="Qu J."/>
            <person name="Song X.-Z."/>
            <person name="Zhang L."/>
            <person name="Thornton R."/>
            <person name="Coyle M."/>
            <person name="Francisco L."/>
            <person name="Jackson L."/>
            <person name="Javaid M."/>
            <person name="Korchina V."/>
            <person name="Kovar C."/>
            <person name="Mata R."/>
            <person name="Mathew T."/>
            <person name="Ngo R."/>
            <person name="Nguyen L."/>
            <person name="Nguyen N."/>
            <person name="Okwuonu G."/>
            <person name="Ongeri F."/>
            <person name="Pham C."/>
            <person name="Simmons D."/>
            <person name="Wilczek-Boney K."/>
            <person name="Hale W."/>
            <person name="Jakkamsetti A."/>
            <person name="Pham P."/>
            <person name="Ruth R."/>
            <person name="San Lucas F."/>
            <person name="Warren J."/>
            <person name="Zhang J."/>
            <person name="Zhao Z."/>
            <person name="Zhou C."/>
            <person name="Zhu D."/>
            <person name="Lee S."/>
            <person name="Bess C."/>
            <person name="Blankenburg K."/>
            <person name="Forbes L."/>
            <person name="Fu Q."/>
            <person name="Gubbala S."/>
            <person name="Hirani K."/>
            <person name="Jayaseelan J.C."/>
            <person name="Lara F."/>
            <person name="Munidasa M."/>
            <person name="Palculict T."/>
            <person name="Patil S."/>
            <person name="Pu L.-L."/>
            <person name="Saada N."/>
            <person name="Tang L."/>
            <person name="Weissenberger G."/>
            <person name="Zhu Y."/>
            <person name="Hemphill L."/>
            <person name="Shang Y."/>
            <person name="Youmans B."/>
            <person name="Ayvaz T."/>
            <person name="Ross M."/>
            <person name="Santibanez J."/>
            <person name="Aqrawi P."/>
            <person name="Gross S."/>
            <person name="Joshi V."/>
            <person name="Fowler G."/>
            <person name="Nazareth L."/>
            <person name="Reid J."/>
            <person name="Worley K."/>
            <person name="Petrosino J."/>
            <person name="Highlander S."/>
            <person name="Gibbs R."/>
        </authorList>
    </citation>
    <scope>NUCLEOTIDE SEQUENCE [LARGE SCALE GENOMIC DNA]</scope>
    <source>
        <strain evidence="2 3">ATCC 33394</strain>
    </source>
</reference>
<accession>F0F0V7</accession>
<proteinExistence type="predicted"/>
<sequence length="112" mass="12681">MMNKTAAILAAALLLVQPAAHAAPSDSERIAELEHRVNVLTEQVNRLLAERHGRRSDDGQAVYVCRLKAFTQTFRAENTNRGRARLDVIRQCRAAHNEMFCKDEDVSCQTYR</sequence>
<gene>
    <name evidence="2" type="ORF">HMPREF9098_1742</name>
</gene>
<organism evidence="2 3">
    <name type="scientific">Kingella denitrificans ATCC 33394</name>
    <dbReference type="NCBI Taxonomy" id="888741"/>
    <lineage>
        <taxon>Bacteria</taxon>
        <taxon>Pseudomonadati</taxon>
        <taxon>Pseudomonadota</taxon>
        <taxon>Betaproteobacteria</taxon>
        <taxon>Neisseriales</taxon>
        <taxon>Neisseriaceae</taxon>
        <taxon>Kingella</taxon>
    </lineage>
</organism>
<evidence type="ECO:0000313" key="3">
    <source>
        <dbReference type="Proteomes" id="UP000004088"/>
    </source>
</evidence>
<dbReference type="STRING" id="888741.HMPREF9098_1742"/>
<keyword evidence="1" id="KW-0732">Signal</keyword>
<evidence type="ECO:0000256" key="1">
    <source>
        <dbReference type="SAM" id="SignalP"/>
    </source>
</evidence>
<evidence type="ECO:0008006" key="4">
    <source>
        <dbReference type="Google" id="ProtNLM"/>
    </source>
</evidence>
<keyword evidence="3" id="KW-1185">Reference proteome</keyword>
<protein>
    <recommendedName>
        <fullName evidence="4">Tat pathway signal sequence domain protein</fullName>
    </recommendedName>
</protein>
<feature type="signal peptide" evidence="1">
    <location>
        <begin position="1"/>
        <end position="22"/>
    </location>
</feature>
<evidence type="ECO:0000313" key="2">
    <source>
        <dbReference type="EMBL" id="EGC16799.1"/>
    </source>
</evidence>
<comment type="caution">
    <text evidence="2">The sequence shown here is derived from an EMBL/GenBank/DDBJ whole genome shotgun (WGS) entry which is preliminary data.</text>
</comment>
<name>F0F0V7_9NEIS</name>
<dbReference type="RefSeq" id="WP_003783609.1">
    <property type="nucleotide sequence ID" value="NZ_GL870929.1"/>
</dbReference>
<dbReference type="Proteomes" id="UP000004088">
    <property type="component" value="Unassembled WGS sequence"/>
</dbReference>